<keyword evidence="4 8" id="KW-0812">Transmembrane</keyword>
<keyword evidence="10" id="KW-0732">Signal</keyword>
<dbReference type="InterPro" id="IPR039426">
    <property type="entry name" value="TonB-dep_rcpt-like"/>
</dbReference>
<evidence type="ECO:0000256" key="4">
    <source>
        <dbReference type="ARBA" id="ARBA00022692"/>
    </source>
</evidence>
<dbReference type="RefSeq" id="WP_270076060.1">
    <property type="nucleotide sequence ID" value="NZ_CP115174.1"/>
</dbReference>
<evidence type="ECO:0000256" key="3">
    <source>
        <dbReference type="ARBA" id="ARBA00022452"/>
    </source>
</evidence>
<keyword evidence="3 8" id="KW-1134">Transmembrane beta strand</keyword>
<keyword evidence="7 8" id="KW-0998">Cell outer membrane</keyword>
<evidence type="ECO:0000256" key="5">
    <source>
        <dbReference type="ARBA" id="ARBA00023077"/>
    </source>
</evidence>
<dbReference type="Gene3D" id="2.40.170.20">
    <property type="entry name" value="TonB-dependent receptor, beta-barrel domain"/>
    <property type="match status" value="1"/>
</dbReference>
<evidence type="ECO:0000256" key="7">
    <source>
        <dbReference type="ARBA" id="ARBA00023237"/>
    </source>
</evidence>
<dbReference type="EMBL" id="CP115174">
    <property type="protein sequence ID" value="WBO21411.1"/>
    <property type="molecule type" value="Genomic_DNA"/>
</dbReference>
<proteinExistence type="inferred from homology"/>
<dbReference type="Pfam" id="PF07715">
    <property type="entry name" value="Plug"/>
    <property type="match status" value="1"/>
</dbReference>
<dbReference type="InterPro" id="IPR037066">
    <property type="entry name" value="Plug_dom_sf"/>
</dbReference>
<keyword evidence="2 8" id="KW-0813">Transport</keyword>
<accession>A0ABY7NPK6</accession>
<evidence type="ECO:0000256" key="10">
    <source>
        <dbReference type="SAM" id="SignalP"/>
    </source>
</evidence>
<protein>
    <submittedName>
        <fullName evidence="13">TonB-dependent receptor</fullName>
    </submittedName>
</protein>
<keyword evidence="5 9" id="KW-0798">TonB box</keyword>
<feature type="domain" description="TonB-dependent receptor plug" evidence="12">
    <location>
        <begin position="78"/>
        <end position="192"/>
    </location>
</feature>
<dbReference type="Gene3D" id="2.170.130.10">
    <property type="entry name" value="TonB-dependent receptor, plug domain"/>
    <property type="match status" value="1"/>
</dbReference>
<feature type="signal peptide" evidence="10">
    <location>
        <begin position="1"/>
        <end position="29"/>
    </location>
</feature>
<evidence type="ECO:0000259" key="12">
    <source>
        <dbReference type="Pfam" id="PF07715"/>
    </source>
</evidence>
<sequence>MEFSARLRAGLLAGACTLAGICAAAPAYAQITPPTSDDCAHDPSLTGCAATASEGKIVPSEKSGEIIVTGTNIRQPNLSSPVPVTSISAATLLATGNLSLGDALNDLPALRGTFSQANSTRFIGTSGVNFLDLRGLGTSRTLVLVDGRRHVTSSPGDYLVDTNTIPDDLLERVDIITGGSSAVYGTDAIAGVVNFVLKQNFDGLKVSGQGGISSRGDRGSYYGSVVYGKNFSEGRGNIAGAVEYSRSNAIYNTDRDSMTGAYSGRNQLNRQEDLSKVANLSDGISDFGYYTGVRNGSISDGSTLTAVCNAASRNDLSRCRASGYAQRYMFQQDGSLIMSNPTLDFRDITAGGSSNTVGGLGSTLENTGQLDPKLTRLSVNLLAHYDVSDAFTPFVEAKYVRVRANQEGQPSFVQGLSIACDNPFVTSQALATLQSIGRCANPATGSIAISRFNVDFGGRGELEKRDTYRVVAGVRGNFMDTWHYEVAANYGEFHGSTKSLNNLLLYTQDGQNYAGFYNAIDAVRNASGQIVCGINADADPTNDDPSCVPISLFGAHNATLTPAALKYINTTSYNRQRASELDVTANLGGDFSHWFTTWGGGSLAFNIGAEYRRETAFSGWDALTKSGATFLNALQDFDPPALNSKEVFAEISLPIVKDKPFMKELSINGAGRFSHYNTAGSVWSYNGGAVYAPTQDIKIRFNYARSIRTPTQSDLYSTPSQNFGSISDPCDAQNRNTGAATRDANCTAAGIGEGFINQPSRDATLSYLQGGNPNLKPETSDSYTIGGIVTPRWLPGFSVSIDYYKITVNKLIATIDAQQIVDNCYDSSSLSNPYCSLVFRDPTTHLFQDPAVLAGPVNFARQKTAGIDVNMAYTHHFGNGDTLGVQANGALVLRRDNYLDVTDPNRVSRQLSNLGDPKWEAVGNFDYQHGAISLHYNLHFIGHMYLGDYANYYSLNGEDPQEPEYNLAKKYPVSWYHDVKVSYNVGKNYQFYVGVDNLTDRLPPYGGLGVGDGSSIYDNIGRFFYAGFKINM</sequence>
<name>A0ABY7NPK6_9SPHN</name>
<dbReference type="PROSITE" id="PS52016">
    <property type="entry name" value="TONB_DEPENDENT_REC_3"/>
    <property type="match status" value="1"/>
</dbReference>
<organism evidence="13 14">
    <name type="scientific">Sphingomonas abietis</name>
    <dbReference type="NCBI Taxonomy" id="3012344"/>
    <lineage>
        <taxon>Bacteria</taxon>
        <taxon>Pseudomonadati</taxon>
        <taxon>Pseudomonadota</taxon>
        <taxon>Alphaproteobacteria</taxon>
        <taxon>Sphingomonadales</taxon>
        <taxon>Sphingomonadaceae</taxon>
        <taxon>Sphingomonas</taxon>
    </lineage>
</organism>
<evidence type="ECO:0000256" key="2">
    <source>
        <dbReference type="ARBA" id="ARBA00022448"/>
    </source>
</evidence>
<reference evidence="13 14" key="1">
    <citation type="submission" date="2022-12" db="EMBL/GenBank/DDBJ databases">
        <title>Sphingomonas abieness sp. nov., an endophytic bacterium isolated from Abies koreana.</title>
        <authorList>
            <person name="Jiang L."/>
            <person name="Lee J."/>
        </authorList>
    </citation>
    <scope>NUCLEOTIDE SEQUENCE [LARGE SCALE GENOMIC DNA]</scope>
    <source>
        <strain evidence="14">PAMB 00755</strain>
    </source>
</reference>
<evidence type="ECO:0000256" key="1">
    <source>
        <dbReference type="ARBA" id="ARBA00004571"/>
    </source>
</evidence>
<dbReference type="InterPro" id="IPR012910">
    <property type="entry name" value="Plug_dom"/>
</dbReference>
<keyword evidence="14" id="KW-1185">Reference proteome</keyword>
<keyword evidence="6 8" id="KW-0472">Membrane</keyword>
<evidence type="ECO:0000313" key="14">
    <source>
        <dbReference type="Proteomes" id="UP001210865"/>
    </source>
</evidence>
<feature type="chain" id="PRO_5045465829" evidence="10">
    <location>
        <begin position="30"/>
        <end position="1032"/>
    </location>
</feature>
<evidence type="ECO:0000256" key="6">
    <source>
        <dbReference type="ARBA" id="ARBA00023136"/>
    </source>
</evidence>
<evidence type="ECO:0000256" key="8">
    <source>
        <dbReference type="PROSITE-ProRule" id="PRU01360"/>
    </source>
</evidence>
<evidence type="ECO:0000313" key="13">
    <source>
        <dbReference type="EMBL" id="WBO21411.1"/>
    </source>
</evidence>
<dbReference type="Proteomes" id="UP001210865">
    <property type="component" value="Chromosome"/>
</dbReference>
<dbReference type="InterPro" id="IPR036942">
    <property type="entry name" value="Beta-barrel_TonB_sf"/>
</dbReference>
<dbReference type="Pfam" id="PF00593">
    <property type="entry name" value="TonB_dep_Rec_b-barrel"/>
    <property type="match status" value="1"/>
</dbReference>
<dbReference type="PANTHER" id="PTHR47234">
    <property type="match status" value="1"/>
</dbReference>
<comment type="subcellular location">
    <subcellularLocation>
        <location evidence="1 8">Cell outer membrane</location>
        <topology evidence="1 8">Multi-pass membrane protein</topology>
    </subcellularLocation>
</comment>
<evidence type="ECO:0000259" key="11">
    <source>
        <dbReference type="Pfam" id="PF00593"/>
    </source>
</evidence>
<dbReference type="InterPro" id="IPR000531">
    <property type="entry name" value="Beta-barrel_TonB"/>
</dbReference>
<dbReference type="SUPFAM" id="SSF56935">
    <property type="entry name" value="Porins"/>
    <property type="match status" value="1"/>
</dbReference>
<gene>
    <name evidence="13" type="ORF">PBT88_14625</name>
</gene>
<dbReference type="PANTHER" id="PTHR47234:SF2">
    <property type="entry name" value="TONB-DEPENDENT RECEPTOR"/>
    <property type="match status" value="1"/>
</dbReference>
<evidence type="ECO:0000256" key="9">
    <source>
        <dbReference type="RuleBase" id="RU003357"/>
    </source>
</evidence>
<keyword evidence="13" id="KW-0675">Receptor</keyword>
<feature type="domain" description="TonB-dependent receptor-like beta-barrel" evidence="11">
    <location>
        <begin position="462"/>
        <end position="998"/>
    </location>
</feature>
<comment type="similarity">
    <text evidence="8 9">Belongs to the TonB-dependent receptor family.</text>
</comment>